<gene>
    <name evidence="2" type="ORF">MQE35_04200</name>
</gene>
<organism evidence="2 3">
    <name type="scientific">Abyssalbus ytuae</name>
    <dbReference type="NCBI Taxonomy" id="2926907"/>
    <lineage>
        <taxon>Bacteria</taxon>
        <taxon>Pseudomonadati</taxon>
        <taxon>Bacteroidota</taxon>
        <taxon>Flavobacteriia</taxon>
        <taxon>Flavobacteriales</taxon>
        <taxon>Flavobacteriaceae</taxon>
        <taxon>Abyssalbus</taxon>
    </lineage>
</organism>
<dbReference type="Pfam" id="PF19579">
    <property type="entry name" value="FtsL_2"/>
    <property type="match status" value="1"/>
</dbReference>
<keyword evidence="3" id="KW-1185">Reference proteome</keyword>
<dbReference type="InterPro" id="IPR045755">
    <property type="entry name" value="FtsL-like"/>
</dbReference>
<dbReference type="Proteomes" id="UP000831290">
    <property type="component" value="Chromosome"/>
</dbReference>
<sequence>MKESLIDILKVKFLISEDAVKNWKFIIFTSLLAVIMITSSHSIDKKVFEIDSLNDEVLELKSEFVDVRSKVQQLKLESNITQKVKDKGLVASVIPPKKIKVTNKKSD</sequence>
<reference evidence="2" key="1">
    <citation type="submission" date="2022-03" db="EMBL/GenBank/DDBJ databases">
        <title>Description of Abyssus ytuae gen. nov., sp. nov., a novel member of the family Flavobacteriaceae isolated from the sediment of Mariana Trench.</title>
        <authorList>
            <person name="Zhang J."/>
            <person name="Xu X."/>
        </authorList>
    </citation>
    <scope>NUCLEOTIDE SEQUENCE</scope>
    <source>
        <strain evidence="2">MT3330</strain>
    </source>
</reference>
<feature type="coiled-coil region" evidence="1">
    <location>
        <begin position="50"/>
        <end position="77"/>
    </location>
</feature>
<accession>A0A9E6ZME5</accession>
<evidence type="ECO:0000256" key="1">
    <source>
        <dbReference type="SAM" id="Coils"/>
    </source>
</evidence>
<dbReference type="AlphaFoldDB" id="A0A9E6ZME5"/>
<proteinExistence type="predicted"/>
<dbReference type="KEGG" id="fbm:MQE35_04200"/>
<evidence type="ECO:0000313" key="2">
    <source>
        <dbReference type="EMBL" id="UOB18497.1"/>
    </source>
</evidence>
<protein>
    <submittedName>
        <fullName evidence="2">S-adenosyl-methyltransferase</fullName>
    </submittedName>
</protein>
<dbReference type="RefSeq" id="WP_255844750.1">
    <property type="nucleotide sequence ID" value="NZ_CP094358.1"/>
</dbReference>
<dbReference type="EMBL" id="CP094358">
    <property type="protein sequence ID" value="UOB18497.1"/>
    <property type="molecule type" value="Genomic_DNA"/>
</dbReference>
<keyword evidence="1" id="KW-0175">Coiled coil</keyword>
<name>A0A9E6ZME5_9FLAO</name>
<evidence type="ECO:0000313" key="3">
    <source>
        <dbReference type="Proteomes" id="UP000831290"/>
    </source>
</evidence>